<dbReference type="InterPro" id="IPR053150">
    <property type="entry name" value="Teicoplanin_resist-assoc"/>
</dbReference>
<organism evidence="3 4">
    <name type="scientific">Clostridium senegalense</name>
    <dbReference type="NCBI Taxonomy" id="1465809"/>
    <lineage>
        <taxon>Bacteria</taxon>
        <taxon>Bacillati</taxon>
        <taxon>Bacillota</taxon>
        <taxon>Clostridia</taxon>
        <taxon>Eubacteriales</taxon>
        <taxon>Clostridiaceae</taxon>
        <taxon>Clostridium</taxon>
    </lineage>
</organism>
<feature type="domain" description="VanZ-like" evidence="2">
    <location>
        <begin position="46"/>
        <end position="177"/>
    </location>
</feature>
<reference evidence="3 4" key="1">
    <citation type="submission" date="2020-02" db="EMBL/GenBank/DDBJ databases">
        <title>Genome assembly of a novel Clostridium senegalense strain.</title>
        <authorList>
            <person name="Gupta T.B."/>
            <person name="Jauregui R."/>
            <person name="Maclean P."/>
            <person name="Nawarathana A."/>
            <person name="Brightwell G."/>
        </authorList>
    </citation>
    <scope>NUCLEOTIDE SEQUENCE [LARGE SCALE GENOMIC DNA]</scope>
    <source>
        <strain evidence="3 4">AGRFS4</strain>
    </source>
</reference>
<name>A0A6M0H709_9CLOT</name>
<feature type="transmembrane region" description="Helical" evidence="1">
    <location>
        <begin position="101"/>
        <end position="119"/>
    </location>
</feature>
<feature type="transmembrane region" description="Helical" evidence="1">
    <location>
        <begin position="157"/>
        <end position="179"/>
    </location>
</feature>
<dbReference type="RefSeq" id="WP_061994685.1">
    <property type="nucleotide sequence ID" value="NZ_JAAGPU010000034.1"/>
</dbReference>
<evidence type="ECO:0000256" key="1">
    <source>
        <dbReference type="SAM" id="Phobius"/>
    </source>
</evidence>
<dbReference type="Proteomes" id="UP000481872">
    <property type="component" value="Unassembled WGS sequence"/>
</dbReference>
<protein>
    <recommendedName>
        <fullName evidence="2">VanZ-like domain-containing protein</fullName>
    </recommendedName>
</protein>
<feature type="transmembrane region" description="Helical" evidence="1">
    <location>
        <begin position="42"/>
        <end position="62"/>
    </location>
</feature>
<dbReference type="PANTHER" id="PTHR36834:SF1">
    <property type="entry name" value="INTEGRAL MEMBRANE PROTEIN"/>
    <property type="match status" value="1"/>
</dbReference>
<feature type="transmembrane region" description="Helical" evidence="1">
    <location>
        <begin position="6"/>
        <end position="22"/>
    </location>
</feature>
<keyword evidence="1" id="KW-1133">Transmembrane helix</keyword>
<sequence>MELSEVLVFILGLPILMILVFIRDIKRKNKNEFIDYNREFLWILLVIYVLLIIAISFFPLQIKVRKDILCSPVDLVIFFQHLKNNTMDFNLLKEFIYNKEALINFVMFMPLGVFLPLLYEKFKSKKKMVSIVILISIIIEFIQYCLYYLGNNQSFDFINIILNVLGATLAYNVYNLILIKMEKLNLNR</sequence>
<comment type="caution">
    <text evidence="3">The sequence shown here is derived from an EMBL/GenBank/DDBJ whole genome shotgun (WGS) entry which is preliminary data.</text>
</comment>
<keyword evidence="4" id="KW-1185">Reference proteome</keyword>
<keyword evidence="1" id="KW-0812">Transmembrane</keyword>
<dbReference type="AlphaFoldDB" id="A0A6M0H709"/>
<feature type="transmembrane region" description="Helical" evidence="1">
    <location>
        <begin position="131"/>
        <end position="151"/>
    </location>
</feature>
<accession>A0A6M0H709</accession>
<dbReference type="Pfam" id="PF04892">
    <property type="entry name" value="VanZ"/>
    <property type="match status" value="1"/>
</dbReference>
<dbReference type="PANTHER" id="PTHR36834">
    <property type="entry name" value="MEMBRANE PROTEIN-RELATED"/>
    <property type="match status" value="1"/>
</dbReference>
<gene>
    <name evidence="3" type="ORF">G3M99_15030</name>
</gene>
<proteinExistence type="predicted"/>
<evidence type="ECO:0000259" key="2">
    <source>
        <dbReference type="Pfam" id="PF04892"/>
    </source>
</evidence>
<keyword evidence="1" id="KW-0472">Membrane</keyword>
<evidence type="ECO:0000313" key="3">
    <source>
        <dbReference type="EMBL" id="NEU06138.1"/>
    </source>
</evidence>
<dbReference type="EMBL" id="JAAGPU010000034">
    <property type="protein sequence ID" value="NEU06138.1"/>
    <property type="molecule type" value="Genomic_DNA"/>
</dbReference>
<dbReference type="InterPro" id="IPR006976">
    <property type="entry name" value="VanZ-like"/>
</dbReference>
<evidence type="ECO:0000313" key="4">
    <source>
        <dbReference type="Proteomes" id="UP000481872"/>
    </source>
</evidence>